<gene>
    <name evidence="3" type="ORF">BCF44_114322</name>
</gene>
<evidence type="ECO:0000313" key="4">
    <source>
        <dbReference type="Proteomes" id="UP000256269"/>
    </source>
</evidence>
<feature type="transmembrane region" description="Helical" evidence="1">
    <location>
        <begin position="95"/>
        <end position="117"/>
    </location>
</feature>
<dbReference type="NCBIfam" id="NF042915">
    <property type="entry name" value="MAB_1171c_fam"/>
    <property type="match status" value="1"/>
</dbReference>
<dbReference type="EMBL" id="QUNO01000014">
    <property type="protein sequence ID" value="REH38296.1"/>
    <property type="molecule type" value="Genomic_DNA"/>
</dbReference>
<dbReference type="InterPro" id="IPR050039">
    <property type="entry name" value="MAB_1171c-like"/>
</dbReference>
<organism evidence="3 4">
    <name type="scientific">Kutzneria buriramensis</name>
    <dbReference type="NCBI Taxonomy" id="1045776"/>
    <lineage>
        <taxon>Bacteria</taxon>
        <taxon>Bacillati</taxon>
        <taxon>Actinomycetota</taxon>
        <taxon>Actinomycetes</taxon>
        <taxon>Pseudonocardiales</taxon>
        <taxon>Pseudonocardiaceae</taxon>
        <taxon>Kutzneria</taxon>
    </lineage>
</organism>
<feature type="transmembrane region" description="Helical" evidence="1">
    <location>
        <begin position="6"/>
        <end position="26"/>
    </location>
</feature>
<protein>
    <recommendedName>
        <fullName evidence="2">DUF6545 domain-containing protein</fullName>
    </recommendedName>
</protein>
<keyword evidence="1" id="KW-1133">Transmembrane helix</keyword>
<feature type="domain" description="DUF6545" evidence="2">
    <location>
        <begin position="238"/>
        <end position="365"/>
    </location>
</feature>
<dbReference type="Proteomes" id="UP000256269">
    <property type="component" value="Unassembled WGS sequence"/>
</dbReference>
<dbReference type="InterPro" id="IPR046675">
    <property type="entry name" value="DUF6545"/>
</dbReference>
<feature type="transmembrane region" description="Helical" evidence="1">
    <location>
        <begin position="62"/>
        <end position="83"/>
    </location>
</feature>
<reference evidence="3 4" key="1">
    <citation type="submission" date="2018-08" db="EMBL/GenBank/DDBJ databases">
        <title>Genomic Encyclopedia of Archaeal and Bacterial Type Strains, Phase II (KMG-II): from individual species to whole genera.</title>
        <authorList>
            <person name="Goeker M."/>
        </authorList>
    </citation>
    <scope>NUCLEOTIDE SEQUENCE [LARGE SCALE GENOMIC DNA]</scope>
    <source>
        <strain evidence="3 4">DSM 45791</strain>
    </source>
</reference>
<feature type="transmembrane region" description="Helical" evidence="1">
    <location>
        <begin position="206"/>
        <end position="237"/>
    </location>
</feature>
<evidence type="ECO:0000256" key="1">
    <source>
        <dbReference type="SAM" id="Phobius"/>
    </source>
</evidence>
<dbReference type="OrthoDB" id="3675041at2"/>
<sequence length="369" mass="40107">MPVLVLVTIALWIGALDKLYQLALAPDDRPLRAVAGCLACLAVVPVLNFAPVVAFLDGFGGGVARLLVNLMTMYASYWMLAFFQYSMRVSRRFQTVVFVGVLGLVVGVWLAAPVAIRLQPAALSSGDDWHSTVFVVAAVGYMAYALGLALRWAVRYARVARRVELRRGLRAIAVGLAFLIAGCVCKCFVALLQALAAVVWEAGNLAYVGFVLVGSVLLVVGVMYPAVTGMLAAVPVWRWHRRAYRDMEPLWRALHEAFPDLALRSETLPWWRDPIRIRRTHRDYYRRAVEIRDGLVQLGPYYPANAGGDAPVREADQSGEADHAHAVRAALAAKASGAPAGAPHPAPVAGGDDLDSDVRWLVRLSLSLA</sequence>
<comment type="caution">
    <text evidence="3">The sequence shown here is derived from an EMBL/GenBank/DDBJ whole genome shotgun (WGS) entry which is preliminary data.</text>
</comment>
<proteinExistence type="predicted"/>
<dbReference type="Pfam" id="PF20182">
    <property type="entry name" value="DUF6545"/>
    <property type="match status" value="1"/>
</dbReference>
<keyword evidence="4" id="KW-1185">Reference proteome</keyword>
<feature type="transmembrane region" description="Helical" evidence="1">
    <location>
        <begin position="129"/>
        <end position="150"/>
    </location>
</feature>
<keyword evidence="1" id="KW-0812">Transmembrane</keyword>
<dbReference type="AlphaFoldDB" id="A0A3E0H5C2"/>
<evidence type="ECO:0000313" key="3">
    <source>
        <dbReference type="EMBL" id="REH38296.1"/>
    </source>
</evidence>
<dbReference type="RefSeq" id="WP_116179131.1">
    <property type="nucleotide sequence ID" value="NZ_CP144375.1"/>
</dbReference>
<evidence type="ECO:0000259" key="2">
    <source>
        <dbReference type="Pfam" id="PF20182"/>
    </source>
</evidence>
<keyword evidence="1" id="KW-0472">Membrane</keyword>
<feature type="transmembrane region" description="Helical" evidence="1">
    <location>
        <begin position="171"/>
        <end position="200"/>
    </location>
</feature>
<name>A0A3E0H5C2_9PSEU</name>
<feature type="transmembrane region" description="Helical" evidence="1">
    <location>
        <begin position="33"/>
        <end position="56"/>
    </location>
</feature>
<accession>A0A3E0H5C2</accession>